<accession>A0A7Z8P143</accession>
<gene>
    <name evidence="1" type="ORF">FKV42_13555</name>
</gene>
<dbReference type="Proteomes" id="UP000319335">
    <property type="component" value="Unassembled WGS sequence"/>
</dbReference>
<evidence type="ECO:0000313" key="2">
    <source>
        <dbReference type="Proteomes" id="UP000319335"/>
    </source>
</evidence>
<dbReference type="RefSeq" id="WP_154810859.1">
    <property type="nucleotide sequence ID" value="NZ_VIAQ01000020.1"/>
</dbReference>
<name>A0A7Z8P143_9EURY</name>
<keyword evidence="2" id="KW-1185">Reference proteome</keyword>
<sequence>MSKTLGCAICLIIIILCTGCIEDKQAQVIDGDECTDTRNPLTEEDIALIDNFAESLNDAEEIASYVEKMEVIDFYSRPNAGYIFPEEVFYMSEDELDDLEDTESLIHFNRTPIHFVGLNNIEEFGDVEYGRSHLNALISSAFTPMYGVEDEQLNCIIFSRNILFNHCLSEEHKERLKSALKVVDTWGQFRESMLHANVPINGSDANRTFAIDNVENVNVIMKTEWKQDDLKQYFEFLDSSGFNSSEDLLSFSRQFTVAKKGIDDDMSESAQVKILDARVYVVTNFPQYSDEGIQKDDMRAYLILHDYKG</sequence>
<dbReference type="AlphaFoldDB" id="A0A7Z8P143"/>
<reference evidence="1 2" key="1">
    <citation type="submission" date="2019-06" db="EMBL/GenBank/DDBJ databases">
        <title>Draft genome sequence of Methanolobus vulcani B1d.</title>
        <authorList>
            <person name="Creighbaum A.J."/>
            <person name="Ticak T."/>
            <person name="Hariraju D."/>
            <person name="Arivett B.A."/>
            <person name="Ferguson D.J.Jr."/>
        </authorList>
    </citation>
    <scope>NUCLEOTIDE SEQUENCE [LARGE SCALE GENOMIC DNA]</scope>
    <source>
        <strain evidence="1 2">B1d</strain>
    </source>
</reference>
<comment type="caution">
    <text evidence="1">The sequence shown here is derived from an EMBL/GenBank/DDBJ whole genome shotgun (WGS) entry which is preliminary data.</text>
</comment>
<dbReference type="EMBL" id="VIAQ01000020">
    <property type="protein sequence ID" value="TQD23544.1"/>
    <property type="molecule type" value="Genomic_DNA"/>
</dbReference>
<proteinExistence type="predicted"/>
<protein>
    <submittedName>
        <fullName evidence="1">Uncharacterized protein</fullName>
    </submittedName>
</protein>
<dbReference type="OrthoDB" id="142197at2157"/>
<evidence type="ECO:0000313" key="1">
    <source>
        <dbReference type="EMBL" id="TQD23544.1"/>
    </source>
</evidence>
<organism evidence="1 2">
    <name type="scientific">Methanolobus vulcani</name>
    <dbReference type="NCBI Taxonomy" id="38026"/>
    <lineage>
        <taxon>Archaea</taxon>
        <taxon>Methanobacteriati</taxon>
        <taxon>Methanobacteriota</taxon>
        <taxon>Stenosarchaea group</taxon>
        <taxon>Methanomicrobia</taxon>
        <taxon>Methanosarcinales</taxon>
        <taxon>Methanosarcinaceae</taxon>
        <taxon>Methanolobus</taxon>
    </lineage>
</organism>